<dbReference type="EMBL" id="LAZR01020763">
    <property type="protein sequence ID" value="KKL87699.1"/>
    <property type="molecule type" value="Genomic_DNA"/>
</dbReference>
<dbReference type="HAMAP" id="MF_00165">
    <property type="entry name" value="Thymidylate_kinase"/>
    <property type="match status" value="1"/>
</dbReference>
<dbReference type="PROSITE" id="PS01331">
    <property type="entry name" value="THYMIDYLATE_KINASE"/>
    <property type="match status" value="1"/>
</dbReference>
<comment type="catalytic activity">
    <reaction evidence="8">
        <text>dTMP + ATP = dTDP + ADP</text>
        <dbReference type="Rhea" id="RHEA:13517"/>
        <dbReference type="ChEBI" id="CHEBI:30616"/>
        <dbReference type="ChEBI" id="CHEBI:58369"/>
        <dbReference type="ChEBI" id="CHEBI:63528"/>
        <dbReference type="ChEBI" id="CHEBI:456216"/>
        <dbReference type="EC" id="2.7.4.9"/>
    </reaction>
</comment>
<dbReference type="SUPFAM" id="SSF52540">
    <property type="entry name" value="P-loop containing nucleoside triphosphate hydrolases"/>
    <property type="match status" value="1"/>
</dbReference>
<comment type="similarity">
    <text evidence="1">Belongs to the thymidylate kinase family.</text>
</comment>
<keyword evidence="7" id="KW-0067">ATP-binding</keyword>
<protein>
    <recommendedName>
        <fullName evidence="2">dTMP kinase</fullName>
        <ecNumber evidence="2">2.7.4.9</ecNumber>
    </recommendedName>
</protein>
<evidence type="ECO:0000256" key="1">
    <source>
        <dbReference type="ARBA" id="ARBA00009776"/>
    </source>
</evidence>
<reference evidence="10" key="1">
    <citation type="journal article" date="2015" name="Nature">
        <title>Complex archaea that bridge the gap between prokaryotes and eukaryotes.</title>
        <authorList>
            <person name="Spang A."/>
            <person name="Saw J.H."/>
            <person name="Jorgensen S.L."/>
            <person name="Zaremba-Niedzwiedzka K."/>
            <person name="Martijn J."/>
            <person name="Lind A.E."/>
            <person name="van Eijk R."/>
            <person name="Schleper C."/>
            <person name="Guy L."/>
            <person name="Ettema T.J."/>
        </authorList>
    </citation>
    <scope>NUCLEOTIDE SEQUENCE</scope>
</reference>
<comment type="caution">
    <text evidence="10">The sequence shown here is derived from an EMBL/GenBank/DDBJ whole genome shotgun (WGS) entry which is preliminary data.</text>
</comment>
<keyword evidence="5" id="KW-0547">Nucleotide-binding</keyword>
<dbReference type="Pfam" id="PF02223">
    <property type="entry name" value="Thymidylate_kin"/>
    <property type="match status" value="1"/>
</dbReference>
<evidence type="ECO:0000256" key="6">
    <source>
        <dbReference type="ARBA" id="ARBA00022777"/>
    </source>
</evidence>
<organism evidence="10">
    <name type="scientific">marine sediment metagenome</name>
    <dbReference type="NCBI Taxonomy" id="412755"/>
    <lineage>
        <taxon>unclassified sequences</taxon>
        <taxon>metagenomes</taxon>
        <taxon>ecological metagenomes</taxon>
    </lineage>
</organism>
<dbReference type="GO" id="GO:0006233">
    <property type="term" value="P:dTDP biosynthetic process"/>
    <property type="evidence" value="ECO:0007669"/>
    <property type="project" value="InterPro"/>
</dbReference>
<evidence type="ECO:0000256" key="7">
    <source>
        <dbReference type="ARBA" id="ARBA00022840"/>
    </source>
</evidence>
<evidence type="ECO:0000256" key="3">
    <source>
        <dbReference type="ARBA" id="ARBA00022679"/>
    </source>
</evidence>
<dbReference type="CDD" id="cd01672">
    <property type="entry name" value="TMPK"/>
    <property type="match status" value="1"/>
</dbReference>
<dbReference type="AlphaFoldDB" id="A0A0F9FMP8"/>
<evidence type="ECO:0000259" key="9">
    <source>
        <dbReference type="Pfam" id="PF02223"/>
    </source>
</evidence>
<dbReference type="InterPro" id="IPR018094">
    <property type="entry name" value="Thymidylate_kinase"/>
</dbReference>
<dbReference type="InterPro" id="IPR027417">
    <property type="entry name" value="P-loop_NTPase"/>
</dbReference>
<sequence length="220" mass="25381">MKQKKNEGTTKRSAEINQEYVTGGFFVVLDGIDAAGTTTHSHLLKGFLEHKGFKVYLTQEPSHSKIGALLREFLKNKEIPATTDALLFAADRDIHYHYEIEKKLEEGYIVISDRYLESSIVYQSTQSDKISIEWIKKINKFVGHADLTIIIDIDPKIALARKNNEDFEKFEYTAFLDKVRDLYLIRAKQEGYYVVSSDDIIEFVQEKIQKIVIEKLRNLG</sequence>
<dbReference type="Gene3D" id="3.40.50.300">
    <property type="entry name" value="P-loop containing nucleotide triphosphate hydrolases"/>
    <property type="match status" value="1"/>
</dbReference>
<keyword evidence="3" id="KW-0808">Transferase</keyword>
<dbReference type="PANTHER" id="PTHR10344">
    <property type="entry name" value="THYMIDYLATE KINASE"/>
    <property type="match status" value="1"/>
</dbReference>
<dbReference type="NCBIfam" id="TIGR00041">
    <property type="entry name" value="DTMP_kinase"/>
    <property type="match status" value="1"/>
</dbReference>
<keyword evidence="4" id="KW-0545">Nucleotide biosynthesis</keyword>
<accession>A0A0F9FMP8</accession>
<proteinExistence type="inferred from homology"/>
<keyword evidence="6" id="KW-0418">Kinase</keyword>
<evidence type="ECO:0000256" key="5">
    <source>
        <dbReference type="ARBA" id="ARBA00022741"/>
    </source>
</evidence>
<gene>
    <name evidence="10" type="ORF">LCGC14_1932090</name>
</gene>
<dbReference type="GO" id="GO:0005524">
    <property type="term" value="F:ATP binding"/>
    <property type="evidence" value="ECO:0007669"/>
    <property type="project" value="UniProtKB-KW"/>
</dbReference>
<evidence type="ECO:0000313" key="10">
    <source>
        <dbReference type="EMBL" id="KKL87699.1"/>
    </source>
</evidence>
<dbReference type="GO" id="GO:0006227">
    <property type="term" value="P:dUDP biosynthetic process"/>
    <property type="evidence" value="ECO:0007669"/>
    <property type="project" value="TreeGrafter"/>
</dbReference>
<dbReference type="InterPro" id="IPR039430">
    <property type="entry name" value="Thymidylate_kin-like_dom"/>
</dbReference>
<dbReference type="EC" id="2.7.4.9" evidence="2"/>
<dbReference type="GO" id="GO:0006235">
    <property type="term" value="P:dTTP biosynthetic process"/>
    <property type="evidence" value="ECO:0007669"/>
    <property type="project" value="TreeGrafter"/>
</dbReference>
<evidence type="ECO:0000256" key="4">
    <source>
        <dbReference type="ARBA" id="ARBA00022727"/>
    </source>
</evidence>
<dbReference type="GO" id="GO:0005737">
    <property type="term" value="C:cytoplasm"/>
    <property type="evidence" value="ECO:0007669"/>
    <property type="project" value="TreeGrafter"/>
</dbReference>
<name>A0A0F9FMP8_9ZZZZ</name>
<evidence type="ECO:0000256" key="8">
    <source>
        <dbReference type="ARBA" id="ARBA00048743"/>
    </source>
</evidence>
<dbReference type="PANTHER" id="PTHR10344:SF4">
    <property type="entry name" value="UMP-CMP KINASE 2, MITOCHONDRIAL"/>
    <property type="match status" value="1"/>
</dbReference>
<feature type="domain" description="Thymidylate kinase-like" evidence="9">
    <location>
        <begin position="29"/>
        <end position="208"/>
    </location>
</feature>
<evidence type="ECO:0000256" key="2">
    <source>
        <dbReference type="ARBA" id="ARBA00012980"/>
    </source>
</evidence>
<dbReference type="GO" id="GO:0004798">
    <property type="term" value="F:dTMP kinase activity"/>
    <property type="evidence" value="ECO:0007669"/>
    <property type="project" value="UniProtKB-EC"/>
</dbReference>
<dbReference type="InterPro" id="IPR018095">
    <property type="entry name" value="Thymidylate_kin_CS"/>
</dbReference>